<reference evidence="2 3" key="1">
    <citation type="submission" date="2018-08" db="EMBL/GenBank/DDBJ databases">
        <title>Genomic investigation of the strawberry pathogen Phytophthora fragariae indicates pathogenicity is determined by transcriptional variation in three key races.</title>
        <authorList>
            <person name="Adams T.M."/>
            <person name="Armitage A.D."/>
            <person name="Sobczyk M.K."/>
            <person name="Bates H.J."/>
            <person name="Dunwell J.M."/>
            <person name="Nellist C.F."/>
            <person name="Harrison R.J."/>
        </authorList>
    </citation>
    <scope>NUCLEOTIDE SEQUENCE [LARGE SCALE GENOMIC DNA]</scope>
    <source>
        <strain evidence="1 4">SCRP324</strain>
        <strain evidence="2 3">SCRP333</strain>
    </source>
</reference>
<gene>
    <name evidence="1" type="ORF">PR002_g5953</name>
    <name evidence="2" type="ORF">PR003_g6267</name>
</gene>
<dbReference type="EMBL" id="QXFU01000261">
    <property type="protein sequence ID" value="KAE9038568.1"/>
    <property type="molecule type" value="Genomic_DNA"/>
</dbReference>
<evidence type="ECO:0000313" key="4">
    <source>
        <dbReference type="Proteomes" id="UP000435112"/>
    </source>
</evidence>
<protein>
    <submittedName>
        <fullName evidence="2">Uncharacterized protein</fullName>
    </submittedName>
</protein>
<evidence type="ECO:0000313" key="1">
    <source>
        <dbReference type="EMBL" id="KAE9038568.1"/>
    </source>
</evidence>
<dbReference type="EMBL" id="QXFT01000277">
    <property type="protein sequence ID" value="KAE9348713.1"/>
    <property type="molecule type" value="Genomic_DNA"/>
</dbReference>
<comment type="caution">
    <text evidence="2">The sequence shown here is derived from an EMBL/GenBank/DDBJ whole genome shotgun (WGS) entry which is preliminary data.</text>
</comment>
<dbReference type="Proteomes" id="UP000435112">
    <property type="component" value="Unassembled WGS sequence"/>
</dbReference>
<proteinExistence type="predicted"/>
<organism evidence="2 3">
    <name type="scientific">Phytophthora rubi</name>
    <dbReference type="NCBI Taxonomy" id="129364"/>
    <lineage>
        <taxon>Eukaryota</taxon>
        <taxon>Sar</taxon>
        <taxon>Stramenopiles</taxon>
        <taxon>Oomycota</taxon>
        <taxon>Peronosporomycetes</taxon>
        <taxon>Peronosporales</taxon>
        <taxon>Peronosporaceae</taxon>
        <taxon>Phytophthora</taxon>
    </lineage>
</organism>
<sequence length="74" mass="8143">MRHPRVPSVLGAVALSLSGGGIRFQPNRINTPIRATYQLCRHSHGLRVVQSTRAQCLRRAQTLSTTTTTHRPGV</sequence>
<accession>A0A6A4FH95</accession>
<name>A0A6A4FH95_9STRA</name>
<keyword evidence="3" id="KW-1185">Reference proteome</keyword>
<evidence type="ECO:0000313" key="3">
    <source>
        <dbReference type="Proteomes" id="UP000434957"/>
    </source>
</evidence>
<dbReference type="AlphaFoldDB" id="A0A6A4FH95"/>
<evidence type="ECO:0000313" key="2">
    <source>
        <dbReference type="EMBL" id="KAE9348713.1"/>
    </source>
</evidence>
<dbReference type="Proteomes" id="UP000434957">
    <property type="component" value="Unassembled WGS sequence"/>
</dbReference>